<feature type="domain" description="Thiolase C-terminal" evidence="7">
    <location>
        <begin position="249"/>
        <end position="365"/>
    </location>
</feature>
<reference evidence="8" key="1">
    <citation type="journal article" date="2014" name="Int. J. Syst. Evol. Microbiol.">
        <title>Complete genome sequence of Corynebacterium casei LMG S-19264T (=DSM 44701T), isolated from a smear-ripened cheese.</title>
        <authorList>
            <consortium name="US DOE Joint Genome Institute (JGI-PGF)"/>
            <person name="Walter F."/>
            <person name="Albersmeier A."/>
            <person name="Kalinowski J."/>
            <person name="Ruckert C."/>
        </authorList>
    </citation>
    <scope>NUCLEOTIDE SEQUENCE</scope>
    <source>
        <strain evidence="8">CGMCC 1.15880</strain>
    </source>
</reference>
<dbReference type="SUPFAM" id="SSF53901">
    <property type="entry name" value="Thiolase-like"/>
    <property type="match status" value="2"/>
</dbReference>
<dbReference type="Pfam" id="PF02803">
    <property type="entry name" value="Thiolase_C"/>
    <property type="match status" value="1"/>
</dbReference>
<evidence type="ECO:0000259" key="6">
    <source>
        <dbReference type="Pfam" id="PF00108"/>
    </source>
</evidence>
<dbReference type="PANTHER" id="PTHR18919">
    <property type="entry name" value="ACETYL-COA C-ACYLTRANSFERASE"/>
    <property type="match status" value="1"/>
</dbReference>
<dbReference type="NCBIfam" id="TIGR01930">
    <property type="entry name" value="AcCoA-C-Actrans"/>
    <property type="match status" value="1"/>
</dbReference>
<evidence type="ECO:0000256" key="5">
    <source>
        <dbReference type="SAM" id="MobiDB-lite"/>
    </source>
</evidence>
<feature type="domain" description="Thiolase N-terminal" evidence="6">
    <location>
        <begin position="5"/>
        <end position="237"/>
    </location>
</feature>
<protein>
    <submittedName>
        <fullName evidence="8">Acetyl-CoA acetyltransferase</fullName>
    </submittedName>
</protein>
<keyword evidence="9" id="KW-1185">Reference proteome</keyword>
<keyword evidence="2 4" id="KW-0808">Transferase</keyword>
<dbReference type="EMBL" id="BMKA01000002">
    <property type="protein sequence ID" value="GGA13148.1"/>
    <property type="molecule type" value="Genomic_DNA"/>
</dbReference>
<dbReference type="AlphaFoldDB" id="A0A916QU35"/>
<dbReference type="CDD" id="cd00751">
    <property type="entry name" value="thiolase"/>
    <property type="match status" value="1"/>
</dbReference>
<organism evidence="8 9">
    <name type="scientific">Neptunicoccus cionae</name>
    <dbReference type="NCBI Taxonomy" id="2035344"/>
    <lineage>
        <taxon>Bacteria</taxon>
        <taxon>Pseudomonadati</taxon>
        <taxon>Pseudomonadota</taxon>
        <taxon>Alphaproteobacteria</taxon>
        <taxon>Rhodobacterales</taxon>
        <taxon>Paracoccaceae</taxon>
        <taxon>Neptunicoccus</taxon>
    </lineage>
</organism>
<dbReference type="PIRSF" id="PIRSF000429">
    <property type="entry name" value="Ac-CoA_Ac_transf"/>
    <property type="match status" value="1"/>
</dbReference>
<reference evidence="8" key="2">
    <citation type="submission" date="2020-09" db="EMBL/GenBank/DDBJ databases">
        <authorList>
            <person name="Sun Q."/>
            <person name="Zhou Y."/>
        </authorList>
    </citation>
    <scope>NUCLEOTIDE SEQUENCE</scope>
    <source>
        <strain evidence="8">CGMCC 1.15880</strain>
    </source>
</reference>
<accession>A0A916QU35</accession>
<comment type="caution">
    <text evidence="8">The sequence shown here is derived from an EMBL/GenBank/DDBJ whole genome shotgun (WGS) entry which is preliminary data.</text>
</comment>
<dbReference type="RefSeq" id="WP_188671895.1">
    <property type="nucleotide sequence ID" value="NZ_BMKA01000002.1"/>
</dbReference>
<dbReference type="PANTHER" id="PTHR18919:SF107">
    <property type="entry name" value="ACETYL-COA ACETYLTRANSFERASE, CYTOSOLIC"/>
    <property type="match status" value="1"/>
</dbReference>
<evidence type="ECO:0000256" key="1">
    <source>
        <dbReference type="ARBA" id="ARBA00010982"/>
    </source>
</evidence>
<dbReference type="Gene3D" id="3.40.47.10">
    <property type="match status" value="2"/>
</dbReference>
<dbReference type="InterPro" id="IPR020617">
    <property type="entry name" value="Thiolase_C"/>
</dbReference>
<keyword evidence="3 4" id="KW-0012">Acyltransferase</keyword>
<dbReference type="PROSITE" id="PS00737">
    <property type="entry name" value="THIOLASE_2"/>
    <property type="match status" value="1"/>
</dbReference>
<dbReference type="Pfam" id="PF00108">
    <property type="entry name" value="Thiolase_N"/>
    <property type="match status" value="1"/>
</dbReference>
<evidence type="ECO:0000313" key="8">
    <source>
        <dbReference type="EMBL" id="GGA13148.1"/>
    </source>
</evidence>
<dbReference type="InterPro" id="IPR020613">
    <property type="entry name" value="Thiolase_CS"/>
</dbReference>
<dbReference type="Proteomes" id="UP000628017">
    <property type="component" value="Unassembled WGS sequence"/>
</dbReference>
<dbReference type="GO" id="GO:0003988">
    <property type="term" value="F:acetyl-CoA C-acyltransferase activity"/>
    <property type="evidence" value="ECO:0007669"/>
    <property type="project" value="UniProtKB-ARBA"/>
</dbReference>
<dbReference type="InterPro" id="IPR002155">
    <property type="entry name" value="Thiolase"/>
</dbReference>
<proteinExistence type="inferred from homology"/>
<evidence type="ECO:0000256" key="4">
    <source>
        <dbReference type="RuleBase" id="RU003557"/>
    </source>
</evidence>
<evidence type="ECO:0000256" key="2">
    <source>
        <dbReference type="ARBA" id="ARBA00022679"/>
    </source>
</evidence>
<dbReference type="InterPro" id="IPR016039">
    <property type="entry name" value="Thiolase-like"/>
</dbReference>
<evidence type="ECO:0000259" key="7">
    <source>
        <dbReference type="Pfam" id="PF02803"/>
    </source>
</evidence>
<sequence>MRQAYIIAGYRSAVAPENGAFARLALHELAAPILQTCLTSCPCDVDEVVLSNALYGGGNPARMAALAAGLPETVAGLSIDRQCAGGLDAVLLAARLVQSGAARAVLAGGAESHSRRPVRMRTDPDGGPPVAYDRPPFSPFAGRDPDLHESAAQLADDLGITRAEQDQFAVSSHAKARAAIGQMGQEIVPLNGLDRDAFTRNLSTRTAERAPKITGSLSAANTAVKADAAAFLLVVDESLATEVAHLRPARIVAGATLGAAPETPATAPVSAIAAAFAQTGTSANQLSCSEVMEAYAVQAIACQRAAGLDPETMNRGGGALARGHPIGASGAINAVRLFHELQQAGGTGLAAIAAAGGLGTALLLEV</sequence>
<gene>
    <name evidence="8" type="ORF">GCM10011498_11340</name>
</gene>
<name>A0A916QU35_9RHOB</name>
<comment type="similarity">
    <text evidence="1 4">Belongs to the thiolase-like superfamily. Thiolase family.</text>
</comment>
<dbReference type="InterPro" id="IPR020616">
    <property type="entry name" value="Thiolase_N"/>
</dbReference>
<evidence type="ECO:0000313" key="9">
    <source>
        <dbReference type="Proteomes" id="UP000628017"/>
    </source>
</evidence>
<feature type="region of interest" description="Disordered" evidence="5">
    <location>
        <begin position="111"/>
        <end position="131"/>
    </location>
</feature>
<evidence type="ECO:0000256" key="3">
    <source>
        <dbReference type="ARBA" id="ARBA00023315"/>
    </source>
</evidence>